<reference evidence="1 2" key="1">
    <citation type="journal article" date="2024" name="G3 (Bethesda)">
        <title>Genome assembly of Hibiscus sabdariffa L. provides insights into metabolisms of medicinal natural products.</title>
        <authorList>
            <person name="Kim T."/>
        </authorList>
    </citation>
    <scope>NUCLEOTIDE SEQUENCE [LARGE SCALE GENOMIC DNA]</scope>
    <source>
        <strain evidence="1">TK-2024</strain>
        <tissue evidence="1">Old leaves</tissue>
    </source>
</reference>
<protein>
    <submittedName>
        <fullName evidence="1">Uncharacterized protein</fullName>
    </submittedName>
</protein>
<evidence type="ECO:0000313" key="2">
    <source>
        <dbReference type="Proteomes" id="UP001472677"/>
    </source>
</evidence>
<evidence type="ECO:0000313" key="1">
    <source>
        <dbReference type="EMBL" id="KAK8495908.1"/>
    </source>
</evidence>
<proteinExistence type="predicted"/>
<dbReference type="EMBL" id="JBBPBM010000397">
    <property type="protein sequence ID" value="KAK8495908.1"/>
    <property type="molecule type" value="Genomic_DNA"/>
</dbReference>
<gene>
    <name evidence="1" type="ORF">V6N12_018088</name>
</gene>
<accession>A0ABR2ARI8</accession>
<name>A0ABR2ARI8_9ROSI</name>
<comment type="caution">
    <text evidence="1">The sequence shown here is derived from an EMBL/GenBank/DDBJ whole genome shotgun (WGS) entry which is preliminary data.</text>
</comment>
<keyword evidence="2" id="KW-1185">Reference proteome</keyword>
<sequence>MSEVEFDNYSAVWPSCWSIFLSFEMSISKHAFLVLSQIVLAPLPTWEIICTTASPQKQFELELPLMTLTASRRKRLKLGPFYVGVKCLEMTRTEAWPPSSPAACRLGQGADAIALEKFTDEQQIDHRSILISWIERRIGIALKELNFLKFIYLFGSN</sequence>
<dbReference type="Proteomes" id="UP001472677">
    <property type="component" value="Unassembled WGS sequence"/>
</dbReference>
<organism evidence="1 2">
    <name type="scientific">Hibiscus sabdariffa</name>
    <name type="common">roselle</name>
    <dbReference type="NCBI Taxonomy" id="183260"/>
    <lineage>
        <taxon>Eukaryota</taxon>
        <taxon>Viridiplantae</taxon>
        <taxon>Streptophyta</taxon>
        <taxon>Embryophyta</taxon>
        <taxon>Tracheophyta</taxon>
        <taxon>Spermatophyta</taxon>
        <taxon>Magnoliopsida</taxon>
        <taxon>eudicotyledons</taxon>
        <taxon>Gunneridae</taxon>
        <taxon>Pentapetalae</taxon>
        <taxon>rosids</taxon>
        <taxon>malvids</taxon>
        <taxon>Malvales</taxon>
        <taxon>Malvaceae</taxon>
        <taxon>Malvoideae</taxon>
        <taxon>Hibiscus</taxon>
    </lineage>
</organism>